<sequence>MIRATINSLFERCINYKSSRFMMAWLLVGFFLMNNDAKGQDLKLWYNEPAKAWVEALPLGNSRLGAMVYGIPQREELQLNEETIWGGGPYRNDNPNALQALPEAQKLVFEGRTKEADKLVNQNFFTKMHGMPFQTAGSVILKFPGHETNSAYYRELDIDRAVALTRYNVDGVTYTRETFSSFVDNVIIMRITASKKGAVNFDLSYTKPAPFKVSAKNNVLVMEGKGASHEGIDAKIIYQMHSAVKTNDGKVSFTDSTLSVYGATVATLYISIGTNFIDYKTVGADYEKKAAAWLSAAMTKDYASAIKNHAAFYAKQFNRFKLDLGKNVEASKLPTTQRIINYRTTQDPSLVTLLAQFGRYLLISSSQPGGQAANLQGIWCNAMYPPWDSKYTININAEMNYWPAEVTNLSENHQPFIQMVKELSQSGRETAQVMYGADGWTAHHNTDIWRVTGPIDFAAAGMWPTGGAWVSQHLWEHYLYTGDKKYLADVYPAMKGSADFFLSALVKHPANGWMVVSPSVSPEQGPLSAGTTMDNQLVFDILTRTAEANKILGGDAAYRAKLLNMVKKLPPMQIGKHTQLQEWLEDKDDPKNEHRHVSHLYGLYPGDQVSPYTHPKLFEAARNSLVYRGDKATGWSIGWKVNLWARLLDGNHAYTIVNNMLTLAGGNNGDGRTYPNMFTAHPPFQIDGNFGLTAGVAEMILQSHDGAVHLLPAIPDIWKDGSVSGIVARGGFEISMTWKKGEVTEISVVSKLGGNLRLRAYNGLKAANLKPAKGANPNTFFTKPAIADPSVSDQASFKGAGLKTVYEYDLATKAGGRYVIFKK</sequence>
<evidence type="ECO:0000259" key="1">
    <source>
        <dbReference type="Pfam" id="PF14498"/>
    </source>
</evidence>
<feature type="domain" description="Alpha fucosidase A-like C-terminal" evidence="2">
    <location>
        <begin position="702"/>
        <end position="766"/>
    </location>
</feature>
<dbReference type="PIRSF" id="PIRSF007663">
    <property type="entry name" value="UCP007663"/>
    <property type="match status" value="1"/>
</dbReference>
<evidence type="ECO:0000313" key="5">
    <source>
        <dbReference type="Proteomes" id="UP001325680"/>
    </source>
</evidence>
<name>A0ABZ0W639_9BACT</name>
<dbReference type="SUPFAM" id="SSF48208">
    <property type="entry name" value="Six-hairpin glycosidases"/>
    <property type="match status" value="1"/>
</dbReference>
<feature type="domain" description="Glycosyl hydrolase family 95 N-terminal" evidence="1">
    <location>
        <begin position="44"/>
        <end position="276"/>
    </location>
</feature>
<evidence type="ECO:0000313" key="4">
    <source>
        <dbReference type="EMBL" id="WQD38738.1"/>
    </source>
</evidence>
<dbReference type="PANTHER" id="PTHR31084:SF0">
    <property type="entry name" value="ALPHA-L-FUCOSIDASE 2"/>
    <property type="match status" value="1"/>
</dbReference>
<dbReference type="Gene3D" id="1.50.10.10">
    <property type="match status" value="1"/>
</dbReference>
<keyword evidence="4" id="KW-0378">Hydrolase</keyword>
<dbReference type="InterPro" id="IPR008928">
    <property type="entry name" value="6-hairpin_glycosidase_sf"/>
</dbReference>
<reference evidence="4 5" key="1">
    <citation type="submission" date="2023-12" db="EMBL/GenBank/DDBJ databases">
        <title>Genome sequencing and assembly of bacterial species from a model synthetic community.</title>
        <authorList>
            <person name="Hogle S.L."/>
        </authorList>
    </citation>
    <scope>NUCLEOTIDE SEQUENCE [LARGE SCALE GENOMIC DNA]</scope>
    <source>
        <strain evidence="4 5">HAMBI_3031</strain>
    </source>
</reference>
<evidence type="ECO:0000259" key="3">
    <source>
        <dbReference type="Pfam" id="PF22124"/>
    </source>
</evidence>
<dbReference type="Pfam" id="PF22124">
    <property type="entry name" value="Glyco_hydro_95_cat"/>
    <property type="match status" value="1"/>
</dbReference>
<proteinExistence type="predicted"/>
<keyword evidence="5" id="KW-1185">Reference proteome</keyword>
<dbReference type="EMBL" id="CP139960">
    <property type="protein sequence ID" value="WQD38738.1"/>
    <property type="molecule type" value="Genomic_DNA"/>
</dbReference>
<dbReference type="Pfam" id="PF21307">
    <property type="entry name" value="Glyco_hydro_95_C"/>
    <property type="match status" value="1"/>
</dbReference>
<dbReference type="InterPro" id="IPR054363">
    <property type="entry name" value="GH95_cat"/>
</dbReference>
<evidence type="ECO:0000259" key="2">
    <source>
        <dbReference type="Pfam" id="PF21307"/>
    </source>
</evidence>
<dbReference type="InterPro" id="IPR049053">
    <property type="entry name" value="AFCA-like_C"/>
</dbReference>
<dbReference type="InterPro" id="IPR012341">
    <property type="entry name" value="6hp_glycosidase-like_sf"/>
</dbReference>
<feature type="domain" description="Glycosyl hydrolase family 95 catalytic" evidence="3">
    <location>
        <begin position="302"/>
        <end position="700"/>
    </location>
</feature>
<dbReference type="RefSeq" id="WP_211316530.1">
    <property type="nucleotide sequence ID" value="NZ_CP139960.1"/>
</dbReference>
<dbReference type="Gene3D" id="2.70.98.50">
    <property type="entry name" value="putative glycoside hydrolase family protein from bacillus halodurans"/>
    <property type="match status" value="1"/>
</dbReference>
<dbReference type="PANTHER" id="PTHR31084">
    <property type="entry name" value="ALPHA-L-FUCOSIDASE 2"/>
    <property type="match status" value="1"/>
</dbReference>
<protein>
    <submittedName>
        <fullName evidence="4">Glycoside hydrolase family 95 protein</fullName>
    </submittedName>
</protein>
<dbReference type="Pfam" id="PF14498">
    <property type="entry name" value="Glyco_hyd_65N_2"/>
    <property type="match status" value="1"/>
</dbReference>
<dbReference type="InterPro" id="IPR027414">
    <property type="entry name" value="GH95_N_dom"/>
</dbReference>
<dbReference type="InterPro" id="IPR016518">
    <property type="entry name" value="Alpha-L-fucosidase"/>
</dbReference>
<dbReference type="Proteomes" id="UP001325680">
    <property type="component" value="Chromosome"/>
</dbReference>
<gene>
    <name evidence="4" type="ORF">U0035_01090</name>
</gene>
<dbReference type="GO" id="GO:0016787">
    <property type="term" value="F:hydrolase activity"/>
    <property type="evidence" value="ECO:0007669"/>
    <property type="project" value="UniProtKB-KW"/>
</dbReference>
<organism evidence="4 5">
    <name type="scientific">Niabella yanshanensis</name>
    <dbReference type="NCBI Taxonomy" id="577386"/>
    <lineage>
        <taxon>Bacteria</taxon>
        <taxon>Pseudomonadati</taxon>
        <taxon>Bacteroidota</taxon>
        <taxon>Chitinophagia</taxon>
        <taxon>Chitinophagales</taxon>
        <taxon>Chitinophagaceae</taxon>
        <taxon>Niabella</taxon>
    </lineage>
</organism>
<accession>A0ABZ0W639</accession>